<dbReference type="EMBL" id="VSRR010054342">
    <property type="protein sequence ID" value="MPC80551.1"/>
    <property type="molecule type" value="Genomic_DNA"/>
</dbReference>
<reference evidence="2 3" key="1">
    <citation type="submission" date="2019-05" db="EMBL/GenBank/DDBJ databases">
        <title>Another draft genome of Portunus trituberculatus and its Hox gene families provides insights of decapod evolution.</title>
        <authorList>
            <person name="Jeong J.-H."/>
            <person name="Song I."/>
            <person name="Kim S."/>
            <person name="Choi T."/>
            <person name="Kim D."/>
            <person name="Ryu S."/>
            <person name="Kim W."/>
        </authorList>
    </citation>
    <scope>NUCLEOTIDE SEQUENCE [LARGE SCALE GENOMIC DNA]</scope>
    <source>
        <tissue evidence="2">Muscle</tissue>
    </source>
</reference>
<dbReference type="AlphaFoldDB" id="A0A5B7I5B5"/>
<keyword evidence="3" id="KW-1185">Reference proteome</keyword>
<comment type="caution">
    <text evidence="2">The sequence shown here is derived from an EMBL/GenBank/DDBJ whole genome shotgun (WGS) entry which is preliminary data.</text>
</comment>
<gene>
    <name evidence="2" type="ORF">E2C01_075131</name>
</gene>
<name>A0A5B7I5B5_PORTR</name>
<evidence type="ECO:0000256" key="1">
    <source>
        <dbReference type="SAM" id="MobiDB-lite"/>
    </source>
</evidence>
<evidence type="ECO:0000313" key="3">
    <source>
        <dbReference type="Proteomes" id="UP000324222"/>
    </source>
</evidence>
<sequence length="64" mass="7194">MEEEDEQLEAQYFGVFPPPHTPPTSGPLHTSSPSDTSNWLYTPNTRKREKGVFKCKATVISCPK</sequence>
<protein>
    <submittedName>
        <fullName evidence="2">Uncharacterized protein</fullName>
    </submittedName>
</protein>
<accession>A0A5B7I5B5</accession>
<feature type="region of interest" description="Disordered" evidence="1">
    <location>
        <begin position="1"/>
        <end position="42"/>
    </location>
</feature>
<proteinExistence type="predicted"/>
<dbReference type="Proteomes" id="UP000324222">
    <property type="component" value="Unassembled WGS sequence"/>
</dbReference>
<feature type="compositionally biased region" description="Pro residues" evidence="1">
    <location>
        <begin position="16"/>
        <end position="25"/>
    </location>
</feature>
<organism evidence="2 3">
    <name type="scientific">Portunus trituberculatus</name>
    <name type="common">Swimming crab</name>
    <name type="synonym">Neptunus trituberculatus</name>
    <dbReference type="NCBI Taxonomy" id="210409"/>
    <lineage>
        <taxon>Eukaryota</taxon>
        <taxon>Metazoa</taxon>
        <taxon>Ecdysozoa</taxon>
        <taxon>Arthropoda</taxon>
        <taxon>Crustacea</taxon>
        <taxon>Multicrustacea</taxon>
        <taxon>Malacostraca</taxon>
        <taxon>Eumalacostraca</taxon>
        <taxon>Eucarida</taxon>
        <taxon>Decapoda</taxon>
        <taxon>Pleocyemata</taxon>
        <taxon>Brachyura</taxon>
        <taxon>Eubrachyura</taxon>
        <taxon>Portunoidea</taxon>
        <taxon>Portunidae</taxon>
        <taxon>Portuninae</taxon>
        <taxon>Portunus</taxon>
    </lineage>
</organism>
<evidence type="ECO:0000313" key="2">
    <source>
        <dbReference type="EMBL" id="MPC80551.1"/>
    </source>
</evidence>